<keyword evidence="3" id="KW-1185">Reference proteome</keyword>
<name>A0A835DSH6_9POAL</name>
<protein>
    <recommendedName>
        <fullName evidence="1">KIB1-4 beta-propeller domain-containing protein</fullName>
    </recommendedName>
</protein>
<evidence type="ECO:0000313" key="3">
    <source>
        <dbReference type="Proteomes" id="UP000636709"/>
    </source>
</evidence>
<proteinExistence type="predicted"/>
<comment type="caution">
    <text evidence="2">The sequence shown here is derived from an EMBL/GenBank/DDBJ whole genome shotgun (WGS) entry which is preliminary data.</text>
</comment>
<evidence type="ECO:0000313" key="2">
    <source>
        <dbReference type="EMBL" id="KAF8642725.1"/>
    </source>
</evidence>
<dbReference type="AlphaFoldDB" id="A0A835DSH6"/>
<dbReference type="InterPro" id="IPR005174">
    <property type="entry name" value="KIB1-4_b-propeller"/>
</dbReference>
<reference evidence="2" key="1">
    <citation type="submission" date="2020-07" db="EMBL/GenBank/DDBJ databases">
        <title>Genome sequence and genetic diversity analysis of an under-domesticated orphan crop, white fonio (Digitaria exilis).</title>
        <authorList>
            <person name="Bennetzen J.L."/>
            <person name="Chen S."/>
            <person name="Ma X."/>
            <person name="Wang X."/>
            <person name="Yssel A.E.J."/>
            <person name="Chaluvadi S.R."/>
            <person name="Johnson M."/>
            <person name="Gangashetty P."/>
            <person name="Hamidou F."/>
            <person name="Sanogo M.D."/>
            <person name="Zwaenepoel A."/>
            <person name="Wallace J."/>
            <person name="Van De Peer Y."/>
            <person name="Van Deynze A."/>
        </authorList>
    </citation>
    <scope>NUCLEOTIDE SEQUENCE</scope>
    <source>
        <tissue evidence="2">Leaves</tissue>
    </source>
</reference>
<dbReference type="OrthoDB" id="676569at2759"/>
<organism evidence="2 3">
    <name type="scientific">Digitaria exilis</name>
    <dbReference type="NCBI Taxonomy" id="1010633"/>
    <lineage>
        <taxon>Eukaryota</taxon>
        <taxon>Viridiplantae</taxon>
        <taxon>Streptophyta</taxon>
        <taxon>Embryophyta</taxon>
        <taxon>Tracheophyta</taxon>
        <taxon>Spermatophyta</taxon>
        <taxon>Magnoliopsida</taxon>
        <taxon>Liliopsida</taxon>
        <taxon>Poales</taxon>
        <taxon>Poaceae</taxon>
        <taxon>PACMAD clade</taxon>
        <taxon>Panicoideae</taxon>
        <taxon>Panicodae</taxon>
        <taxon>Paniceae</taxon>
        <taxon>Anthephorinae</taxon>
        <taxon>Digitaria</taxon>
    </lineage>
</organism>
<evidence type="ECO:0000259" key="1">
    <source>
        <dbReference type="Pfam" id="PF03478"/>
    </source>
</evidence>
<accession>A0A835DSH6</accession>
<dbReference type="Proteomes" id="UP000636709">
    <property type="component" value="Unassembled WGS sequence"/>
</dbReference>
<gene>
    <name evidence="2" type="ORF">HU200_067104</name>
</gene>
<dbReference type="Pfam" id="PF03478">
    <property type="entry name" value="Beta-prop_KIB1-4"/>
    <property type="match status" value="1"/>
</dbReference>
<dbReference type="PANTHER" id="PTHR33127:SF50">
    <property type="entry name" value="OS01G0885800 PROTEIN"/>
    <property type="match status" value="1"/>
</dbReference>
<dbReference type="PANTHER" id="PTHR33127">
    <property type="entry name" value="TRANSMEMBRANE PROTEIN"/>
    <property type="match status" value="1"/>
</dbReference>
<feature type="domain" description="KIB1-4 beta-propeller" evidence="1">
    <location>
        <begin position="37"/>
        <end position="230"/>
    </location>
</feature>
<dbReference type="EMBL" id="JACEFO010003286">
    <property type="protein sequence ID" value="KAF8642725.1"/>
    <property type="molecule type" value="Genomic_DNA"/>
</dbReference>
<sequence>MEGNTSAPAAGGRPPLGTLPVLVYDHGVDHNQQTAFAIGDHSHHTSVVPELANNYYHVTPQGWVLLVAPGPSPATRLWDPRSGTSISLPAMDDELPDNWKCYLSDAPTAASCVVLVLYMNKEPQVPEMAVVDGKFYFQERGLEAIDFSTGTPEFSRLEYRRVEFPEGSNICRDYMVESGGELLFVYVFLKGYTPKIMAVRVYRFALPGAKLCEVDDLGDRVFLLSYPNTQELHALPFHASTRLIQQTAAAGGSKFYFAETGKLGVLELSPAPEFSDHDLFTPEILTVRVYKFDMSGETTTLREVGHLGDTVFLLSYPNAQALCSASEYGSKATVSIYFMHNTMKEPDGGLPHVFNLGSQVLETLRPCQDMTELMCNPFWRLPTDPECA</sequence>